<organism evidence="1 2">
    <name type="scientific">Cichlidogyrus casuarinus</name>
    <dbReference type="NCBI Taxonomy" id="1844966"/>
    <lineage>
        <taxon>Eukaryota</taxon>
        <taxon>Metazoa</taxon>
        <taxon>Spiralia</taxon>
        <taxon>Lophotrochozoa</taxon>
        <taxon>Platyhelminthes</taxon>
        <taxon>Monogenea</taxon>
        <taxon>Monopisthocotylea</taxon>
        <taxon>Dactylogyridea</taxon>
        <taxon>Ancyrocephalidae</taxon>
        <taxon>Cichlidogyrus</taxon>
    </lineage>
</organism>
<gene>
    <name evidence="1" type="ORF">Ciccas_004680</name>
</gene>
<sequence length="78" mass="8762">MKPRSLIQIVPPSPIMCLTMERQWNLLGIGSQHGMVLYDKGHNRVVHKLFTPSHIVATTPETVPDSDPKLGELLLHKL</sequence>
<protein>
    <submittedName>
        <fullName evidence="1">Uncharacterized protein</fullName>
    </submittedName>
</protein>
<dbReference type="EMBL" id="JBJKFK010000502">
    <property type="protein sequence ID" value="KAL3316663.1"/>
    <property type="molecule type" value="Genomic_DNA"/>
</dbReference>
<keyword evidence="2" id="KW-1185">Reference proteome</keyword>
<evidence type="ECO:0000313" key="2">
    <source>
        <dbReference type="Proteomes" id="UP001626550"/>
    </source>
</evidence>
<proteinExistence type="predicted"/>
<evidence type="ECO:0000313" key="1">
    <source>
        <dbReference type="EMBL" id="KAL3316663.1"/>
    </source>
</evidence>
<dbReference type="Proteomes" id="UP001626550">
    <property type="component" value="Unassembled WGS sequence"/>
</dbReference>
<dbReference type="AlphaFoldDB" id="A0ABD2QB82"/>
<reference evidence="1 2" key="1">
    <citation type="submission" date="2024-11" db="EMBL/GenBank/DDBJ databases">
        <title>Adaptive evolution of stress response genes in parasites aligns with host niche diversity.</title>
        <authorList>
            <person name="Hahn C."/>
            <person name="Resl P."/>
        </authorList>
    </citation>
    <scope>NUCLEOTIDE SEQUENCE [LARGE SCALE GENOMIC DNA]</scope>
    <source>
        <strain evidence="1">EGGRZ-B1_66</strain>
        <tissue evidence="1">Body</tissue>
    </source>
</reference>
<accession>A0ABD2QB82</accession>
<name>A0ABD2QB82_9PLAT</name>
<comment type="caution">
    <text evidence="1">The sequence shown here is derived from an EMBL/GenBank/DDBJ whole genome shotgun (WGS) entry which is preliminary data.</text>
</comment>